<sequence length="167" mass="19119">IITKKLESLMHRHHNSTLVKLAEARRRQVDLTQRLLEFMTTLQILRLRGQMLRPEEEMLRVRIEQIDRILNSNDSLQQCLSDLQNKVYRLQARSRQRASGIGGGGGGGTTTQDPELESQLNPIINALADQQKATAYLTETTHKYLDSVAKIEQELADRRAEVSRPIY</sequence>
<proteinExistence type="predicted"/>
<accession>A0ACC1HGQ4</accession>
<protein>
    <submittedName>
        <fullName evidence="1">Uncharacterized protein</fullName>
    </submittedName>
</protein>
<organism evidence="1 2">
    <name type="scientific">Spiromyces aspiralis</name>
    <dbReference type="NCBI Taxonomy" id="68401"/>
    <lineage>
        <taxon>Eukaryota</taxon>
        <taxon>Fungi</taxon>
        <taxon>Fungi incertae sedis</taxon>
        <taxon>Zoopagomycota</taxon>
        <taxon>Kickxellomycotina</taxon>
        <taxon>Kickxellomycetes</taxon>
        <taxon>Kickxellales</taxon>
        <taxon>Kickxellaceae</taxon>
        <taxon>Spiromyces</taxon>
    </lineage>
</organism>
<name>A0ACC1HGQ4_9FUNG</name>
<reference evidence="1" key="1">
    <citation type="submission" date="2022-06" db="EMBL/GenBank/DDBJ databases">
        <title>Phylogenomic reconstructions and comparative analyses of Kickxellomycotina fungi.</title>
        <authorList>
            <person name="Reynolds N.K."/>
            <person name="Stajich J.E."/>
            <person name="Barry K."/>
            <person name="Grigoriev I.V."/>
            <person name="Crous P."/>
            <person name="Smith M.E."/>
        </authorList>
    </citation>
    <scope>NUCLEOTIDE SEQUENCE</scope>
    <source>
        <strain evidence="1">RSA 2271</strain>
    </source>
</reference>
<evidence type="ECO:0000313" key="2">
    <source>
        <dbReference type="Proteomes" id="UP001145114"/>
    </source>
</evidence>
<gene>
    <name evidence="1" type="ORF">EV182_003587</name>
</gene>
<keyword evidence="2" id="KW-1185">Reference proteome</keyword>
<dbReference type="Proteomes" id="UP001145114">
    <property type="component" value="Unassembled WGS sequence"/>
</dbReference>
<feature type="non-terminal residue" evidence="1">
    <location>
        <position position="1"/>
    </location>
</feature>
<evidence type="ECO:0000313" key="1">
    <source>
        <dbReference type="EMBL" id="KAJ1674288.1"/>
    </source>
</evidence>
<comment type="caution">
    <text evidence="1">The sequence shown here is derived from an EMBL/GenBank/DDBJ whole genome shotgun (WGS) entry which is preliminary data.</text>
</comment>
<dbReference type="EMBL" id="JAMZIH010006097">
    <property type="protein sequence ID" value="KAJ1674288.1"/>
    <property type="molecule type" value="Genomic_DNA"/>
</dbReference>